<evidence type="ECO:0000259" key="6">
    <source>
        <dbReference type="SMART" id="SM00967"/>
    </source>
</evidence>
<dbReference type="Proteomes" id="UP000694892">
    <property type="component" value="Chromosome 2L"/>
</dbReference>
<evidence type="ECO:0000256" key="5">
    <source>
        <dbReference type="SAM" id="MobiDB-lite"/>
    </source>
</evidence>
<evidence type="ECO:0000256" key="3">
    <source>
        <dbReference type="ARBA" id="ARBA00022603"/>
    </source>
</evidence>
<feature type="compositionally biased region" description="Basic and acidic residues" evidence="5">
    <location>
        <begin position="45"/>
        <end position="57"/>
    </location>
</feature>
<keyword evidence="4" id="KW-0808">Transferase</keyword>
<dbReference type="InterPro" id="IPR029064">
    <property type="entry name" value="Ribosomal_eL30-like_sf"/>
</dbReference>
<dbReference type="InterPro" id="IPR029026">
    <property type="entry name" value="tRNA_m1G_MTases_N"/>
</dbReference>
<keyword evidence="3" id="KW-0489">Methyltransferase</keyword>
<dbReference type="GO" id="GO:0003723">
    <property type="term" value="F:RNA binding"/>
    <property type="evidence" value="ECO:0007669"/>
    <property type="project" value="InterPro"/>
</dbReference>
<dbReference type="GO" id="GO:0006364">
    <property type="term" value="P:rRNA processing"/>
    <property type="evidence" value="ECO:0007669"/>
    <property type="project" value="UniProtKB-KW"/>
</dbReference>
<dbReference type="OMA" id="FLKFHKY"/>
<keyword evidence="2" id="KW-0698">rRNA processing</keyword>
<dbReference type="PANTHER" id="PTHR43191:SF2">
    <property type="entry name" value="RRNA METHYLTRANSFERASE 3, MITOCHONDRIAL"/>
    <property type="match status" value="1"/>
</dbReference>
<dbReference type="EMBL" id="CM004468">
    <property type="protein sequence ID" value="OCT95057.1"/>
    <property type="molecule type" value="Genomic_DNA"/>
</dbReference>
<organism evidence="7 8">
    <name type="scientific">Xenopus laevis</name>
    <name type="common">African clawed frog</name>
    <dbReference type="NCBI Taxonomy" id="8355"/>
    <lineage>
        <taxon>Eukaryota</taxon>
        <taxon>Metazoa</taxon>
        <taxon>Chordata</taxon>
        <taxon>Craniata</taxon>
        <taxon>Vertebrata</taxon>
        <taxon>Euteleostomi</taxon>
        <taxon>Amphibia</taxon>
        <taxon>Batrachia</taxon>
        <taxon>Anura</taxon>
        <taxon>Pipoidea</taxon>
        <taxon>Pipidae</taxon>
        <taxon>Xenopodinae</taxon>
        <taxon>Xenopus</taxon>
        <taxon>Xenopus</taxon>
    </lineage>
</organism>
<dbReference type="Pfam" id="PF22435">
    <property type="entry name" value="MRM3-like_sub_bind"/>
    <property type="match status" value="1"/>
</dbReference>
<evidence type="ECO:0000256" key="4">
    <source>
        <dbReference type="ARBA" id="ARBA00022679"/>
    </source>
</evidence>
<evidence type="ECO:0000313" key="8">
    <source>
        <dbReference type="Proteomes" id="UP000694892"/>
    </source>
</evidence>
<dbReference type="SUPFAM" id="SSF75217">
    <property type="entry name" value="alpha/beta knot"/>
    <property type="match status" value="1"/>
</dbReference>
<dbReference type="InterPro" id="IPR053888">
    <property type="entry name" value="MRM3-like_sub_bind"/>
</dbReference>
<dbReference type="InterPro" id="IPR029028">
    <property type="entry name" value="Alpha/beta_knot_MTases"/>
</dbReference>
<dbReference type="PANTHER" id="PTHR43191">
    <property type="entry name" value="RRNA METHYLTRANSFERASE 3"/>
    <property type="match status" value="1"/>
</dbReference>
<sequence length="420" mass="46572">MMAALCGGMLRGCILKPLGLSGSLQLKRNVRALRRTPVRVIQADEEGRERKQVEASRQRQPRQNESQACKAVGVSPATVDIEAPAHEFRYERALPGDKRLSKVVTIAKSKKFRDRHGQVLLEGQRLLTDALDSGAVLQTLFFSRVDYLKEFPPDKLRKTNLIKVNFENIKIWSDLVTPQGLMGIFAKPDHVKMTYPDTQTKHTLPLSLICDNIRDPGNLGTILRCAAGAGCSKVLLTKGCVDAWEPKVLRAGMGAHFRLPIITSLDWDIVPNYLPAGTKVFLADNFRPDNQNKPAEVSEKASDYGWVATDPKRIFITEDGYESSSDEEDNTDKLYIPGLEVQSYFERWAQGPCAVVIGGETHGLSIESLLLAEKSNGKRLNIPVVPGIDSLNSAMAASILLFEGKRQIENTMKRKSCVTE</sequence>
<dbReference type="Pfam" id="PF00588">
    <property type="entry name" value="SpoU_methylase"/>
    <property type="match status" value="1"/>
</dbReference>
<reference evidence="8" key="1">
    <citation type="journal article" date="2016" name="Nature">
        <title>Genome evolution in the allotetraploid frog Xenopus laevis.</title>
        <authorList>
            <person name="Session A.M."/>
            <person name="Uno Y."/>
            <person name="Kwon T."/>
            <person name="Chapman J.A."/>
            <person name="Toyoda A."/>
            <person name="Takahashi S."/>
            <person name="Fukui A."/>
            <person name="Hikosaka A."/>
            <person name="Suzuki A."/>
            <person name="Kondo M."/>
            <person name="van Heeringen S.J."/>
            <person name="Quigley I."/>
            <person name="Heinz S."/>
            <person name="Ogino H."/>
            <person name="Ochi H."/>
            <person name="Hellsten U."/>
            <person name="Lyons J.B."/>
            <person name="Simakov O."/>
            <person name="Putnam N."/>
            <person name="Stites J."/>
            <person name="Kuroki Y."/>
            <person name="Tanaka T."/>
            <person name="Michiue T."/>
            <person name="Watanabe M."/>
            <person name="Bogdanovic O."/>
            <person name="Lister R."/>
            <person name="Georgiou G."/>
            <person name="Paranjpe S.S."/>
            <person name="van Kruijsbergen I."/>
            <person name="Shu S."/>
            <person name="Carlson J."/>
            <person name="Kinoshita T."/>
            <person name="Ohta Y."/>
            <person name="Mawaribuchi S."/>
            <person name="Jenkins J."/>
            <person name="Grimwood J."/>
            <person name="Schmutz J."/>
            <person name="Mitros T."/>
            <person name="Mozaffari S.V."/>
            <person name="Suzuki Y."/>
            <person name="Haramoto Y."/>
            <person name="Yamamoto T.S."/>
            <person name="Takagi C."/>
            <person name="Heald R."/>
            <person name="Miller K."/>
            <person name="Haudenschild C."/>
            <person name="Kitzman J."/>
            <person name="Nakayama T."/>
            <person name="Izutsu Y."/>
            <person name="Robert J."/>
            <person name="Fortriede J."/>
            <person name="Burns K."/>
            <person name="Lotay V."/>
            <person name="Karimi K."/>
            <person name="Yasuoka Y."/>
            <person name="Dichmann D.S."/>
            <person name="Flajnik M.F."/>
            <person name="Houston D.W."/>
            <person name="Shendure J."/>
            <person name="DuPasquier L."/>
            <person name="Vize P.D."/>
            <person name="Zorn A.M."/>
            <person name="Ito M."/>
            <person name="Marcotte E.M."/>
            <person name="Wallingford J.B."/>
            <person name="Ito Y."/>
            <person name="Asashima M."/>
            <person name="Ueno N."/>
            <person name="Matsuda Y."/>
            <person name="Veenstra G.J."/>
            <person name="Fujiyama A."/>
            <person name="Harland R.M."/>
            <person name="Taira M."/>
            <person name="Rokhsar D.S."/>
        </authorList>
    </citation>
    <scope>NUCLEOTIDE SEQUENCE [LARGE SCALE GENOMIC DNA]</scope>
    <source>
        <strain evidence="8">J</strain>
    </source>
</reference>
<dbReference type="InterPro" id="IPR001537">
    <property type="entry name" value="SpoU_MeTrfase"/>
</dbReference>
<dbReference type="InterPro" id="IPR013123">
    <property type="entry name" value="SpoU_subst-bd"/>
</dbReference>
<protein>
    <recommendedName>
        <fullName evidence="6">RNA 2-O ribose methyltransferase substrate binding domain-containing protein</fullName>
    </recommendedName>
</protein>
<proteinExistence type="inferred from homology"/>
<dbReference type="InterPro" id="IPR051259">
    <property type="entry name" value="rRNA_Methyltransferase"/>
</dbReference>
<dbReference type="Gene3D" id="3.30.1330.30">
    <property type="match status" value="1"/>
</dbReference>
<evidence type="ECO:0000313" key="7">
    <source>
        <dbReference type="EMBL" id="OCT95057.1"/>
    </source>
</evidence>
<dbReference type="Gene3D" id="3.40.1280.10">
    <property type="match status" value="1"/>
</dbReference>
<dbReference type="GO" id="GO:0032259">
    <property type="term" value="P:methylation"/>
    <property type="evidence" value="ECO:0007669"/>
    <property type="project" value="UniProtKB-KW"/>
</dbReference>
<accession>A0A974HYE7</accession>
<feature type="domain" description="RNA 2-O ribose methyltransferase substrate binding" evidence="6">
    <location>
        <begin position="120"/>
        <end position="191"/>
    </location>
</feature>
<comment type="similarity">
    <text evidence="1">Belongs to the class IV-like SAM-binding methyltransferase superfamily. RNA methyltransferase TrmH family.</text>
</comment>
<evidence type="ECO:0000256" key="1">
    <source>
        <dbReference type="ARBA" id="ARBA00007228"/>
    </source>
</evidence>
<evidence type="ECO:0000256" key="2">
    <source>
        <dbReference type="ARBA" id="ARBA00022552"/>
    </source>
</evidence>
<dbReference type="SMART" id="SM00967">
    <property type="entry name" value="SpoU_sub_bind"/>
    <property type="match status" value="1"/>
</dbReference>
<dbReference type="AlphaFoldDB" id="A0A974HYE7"/>
<dbReference type="SUPFAM" id="SSF55315">
    <property type="entry name" value="L30e-like"/>
    <property type="match status" value="1"/>
</dbReference>
<name>A0A974HYE7_XENLA</name>
<gene>
    <name evidence="7" type="ORF">XELAEV_18012740mg</name>
</gene>
<feature type="region of interest" description="Disordered" evidence="5">
    <location>
        <begin position="43"/>
        <end position="69"/>
    </location>
</feature>
<dbReference type="GO" id="GO:0008173">
    <property type="term" value="F:RNA methyltransferase activity"/>
    <property type="evidence" value="ECO:0007669"/>
    <property type="project" value="InterPro"/>
</dbReference>
<dbReference type="GO" id="GO:0005737">
    <property type="term" value="C:cytoplasm"/>
    <property type="evidence" value="ECO:0007669"/>
    <property type="project" value="UniProtKB-ARBA"/>
</dbReference>
<dbReference type="CDD" id="cd18106">
    <property type="entry name" value="SpoU-like_RNMTL1"/>
    <property type="match status" value="1"/>
</dbReference>